<dbReference type="OrthoDB" id="1393670at2759"/>
<evidence type="ECO:0000256" key="1">
    <source>
        <dbReference type="ARBA" id="ARBA00004240"/>
    </source>
</evidence>
<dbReference type="InterPro" id="IPR036291">
    <property type="entry name" value="NAD(P)-bd_dom_sf"/>
</dbReference>
<keyword evidence="2" id="KW-0560">Oxidoreductase</keyword>
<dbReference type="Gene3D" id="3.40.50.720">
    <property type="entry name" value="NAD(P)-binding Rossmann-like Domain"/>
    <property type="match status" value="1"/>
</dbReference>
<organism evidence="4 5">
    <name type="scientific">Streblomastix strix</name>
    <dbReference type="NCBI Taxonomy" id="222440"/>
    <lineage>
        <taxon>Eukaryota</taxon>
        <taxon>Metamonada</taxon>
        <taxon>Preaxostyla</taxon>
        <taxon>Oxymonadida</taxon>
        <taxon>Streblomastigidae</taxon>
        <taxon>Streblomastix</taxon>
    </lineage>
</organism>
<gene>
    <name evidence="4" type="ORF">EZS28_015552</name>
</gene>
<evidence type="ECO:0000256" key="2">
    <source>
        <dbReference type="ARBA" id="ARBA00023002"/>
    </source>
</evidence>
<dbReference type="PIRSF" id="PIRSF000126">
    <property type="entry name" value="11-beta-HSD1"/>
    <property type="match status" value="1"/>
</dbReference>
<accession>A0A5J4W2I5</accession>
<evidence type="ECO:0000313" key="4">
    <source>
        <dbReference type="EMBL" id="KAA6388922.1"/>
    </source>
</evidence>
<comment type="subcellular location">
    <subcellularLocation>
        <location evidence="1">Endoplasmic reticulum</location>
    </subcellularLocation>
</comment>
<comment type="caution">
    <text evidence="4">The sequence shown here is derived from an EMBL/GenBank/DDBJ whole genome shotgun (WGS) entry which is preliminary data.</text>
</comment>
<dbReference type="SUPFAM" id="SSF51735">
    <property type="entry name" value="NAD(P)-binding Rossmann-fold domains"/>
    <property type="match status" value="1"/>
</dbReference>
<dbReference type="PANTHER" id="PTHR43899:SF4">
    <property type="entry name" value="17 BETA-HYDROXYSTEROID DEHYDROGENASE TYPE 3"/>
    <property type="match status" value="1"/>
</dbReference>
<dbReference type="AlphaFoldDB" id="A0A5J4W2I5"/>
<evidence type="ECO:0000256" key="3">
    <source>
        <dbReference type="SAM" id="Phobius"/>
    </source>
</evidence>
<dbReference type="GO" id="GO:0005783">
    <property type="term" value="C:endoplasmic reticulum"/>
    <property type="evidence" value="ECO:0007669"/>
    <property type="project" value="UniProtKB-SubCell"/>
</dbReference>
<dbReference type="InterPro" id="IPR020904">
    <property type="entry name" value="Sc_DH/Rdtase_CS"/>
</dbReference>
<reference evidence="4 5" key="1">
    <citation type="submission" date="2019-03" db="EMBL/GenBank/DDBJ databases">
        <title>Single cell metagenomics reveals metabolic interactions within the superorganism composed of flagellate Streblomastix strix and complex community of Bacteroidetes bacteria on its surface.</title>
        <authorList>
            <person name="Treitli S.C."/>
            <person name="Kolisko M."/>
            <person name="Husnik F."/>
            <person name="Keeling P."/>
            <person name="Hampl V."/>
        </authorList>
    </citation>
    <scope>NUCLEOTIDE SEQUENCE [LARGE SCALE GENOMIC DNA]</scope>
    <source>
        <strain evidence="4">ST1C</strain>
    </source>
</reference>
<sequence>MFTEIFVVLGVIFLLSLLGYIIPQLIVRYSRPLDLKTRYGGGWAFITGGNSGIGESFAKNVAALGFNVVILARDQERLERVEFELKEINSQIKVKTIKADLYGDPVQVTEEIVKQLDGLDISILYFNAGYAAHEDASNPSDKYLKQIHCNIITHQYIFQQLYPRLANRQLNDSQKRRGAVLFTSSGLAIIPNPGESVYGATKAYMGHFGECLATEADAFGIDVVSVYPGVVKTRFTRDRTKELPKFLKKISINPDRVAHDAISGLGRVTRVDTGYMAITMRLITKVFDSYITIKFIQKITSGKKKENQTQ</sequence>
<dbReference type="PROSITE" id="PS00061">
    <property type="entry name" value="ADH_SHORT"/>
    <property type="match status" value="1"/>
</dbReference>
<name>A0A5J4W2I5_9EUKA</name>
<dbReference type="InterPro" id="IPR051019">
    <property type="entry name" value="VLCFA-Steroid_DH"/>
</dbReference>
<evidence type="ECO:0000313" key="5">
    <source>
        <dbReference type="Proteomes" id="UP000324800"/>
    </source>
</evidence>
<dbReference type="Pfam" id="PF00106">
    <property type="entry name" value="adh_short"/>
    <property type="match status" value="1"/>
</dbReference>
<protein>
    <submittedName>
        <fullName evidence="4">Putative 17 beta-hydroxysteroid dehydrogenase type 3</fullName>
    </submittedName>
</protein>
<keyword evidence="3" id="KW-0472">Membrane</keyword>
<feature type="transmembrane region" description="Helical" evidence="3">
    <location>
        <begin position="6"/>
        <end position="27"/>
    </location>
</feature>
<dbReference type="PRINTS" id="PR00081">
    <property type="entry name" value="GDHRDH"/>
</dbReference>
<keyword evidence="3" id="KW-0812">Transmembrane</keyword>
<dbReference type="GO" id="GO:0016491">
    <property type="term" value="F:oxidoreductase activity"/>
    <property type="evidence" value="ECO:0007669"/>
    <property type="project" value="UniProtKB-KW"/>
</dbReference>
<dbReference type="EMBL" id="SNRW01003786">
    <property type="protein sequence ID" value="KAA6388922.1"/>
    <property type="molecule type" value="Genomic_DNA"/>
</dbReference>
<dbReference type="InterPro" id="IPR002347">
    <property type="entry name" value="SDR_fam"/>
</dbReference>
<proteinExistence type="predicted"/>
<dbReference type="Proteomes" id="UP000324800">
    <property type="component" value="Unassembled WGS sequence"/>
</dbReference>
<keyword evidence="3" id="KW-1133">Transmembrane helix</keyword>
<dbReference type="PANTHER" id="PTHR43899">
    <property type="entry name" value="RH59310P"/>
    <property type="match status" value="1"/>
</dbReference>